<dbReference type="InterPro" id="IPR008984">
    <property type="entry name" value="SMAD_FHA_dom_sf"/>
</dbReference>
<dbReference type="InterPro" id="IPR050923">
    <property type="entry name" value="Cell_Proc_Reg/RNA_Proc"/>
</dbReference>
<dbReference type="SUPFAM" id="SSF49879">
    <property type="entry name" value="SMAD/FHA domain"/>
    <property type="match status" value="1"/>
</dbReference>
<keyword evidence="2" id="KW-0812">Transmembrane</keyword>
<dbReference type="AlphaFoldDB" id="A0A2W1NSQ7"/>
<dbReference type="Proteomes" id="UP000214746">
    <property type="component" value="Unassembled WGS sequence"/>
</dbReference>
<comment type="caution">
    <text evidence="4">The sequence shown here is derived from an EMBL/GenBank/DDBJ whole genome shotgun (WGS) entry which is preliminary data.</text>
</comment>
<dbReference type="OrthoDB" id="9783862at2"/>
<reference evidence="4" key="1">
    <citation type="submission" date="2018-06" db="EMBL/GenBank/DDBJ databases">
        <title>Paenibacillus xerothermodurans sp. nov. an extremely dry heat resistant spore forming bacterium isolated from the soil of Cape Canaveral, Florida.</title>
        <authorList>
            <person name="Seuylemezian A."/>
            <person name="Kaur N."/>
            <person name="Patil P."/>
            <person name="Patil P."/>
            <person name="Mayilraj S."/>
            <person name="Vaishampayan P."/>
        </authorList>
    </citation>
    <scope>NUCLEOTIDE SEQUENCE [LARGE SCALE GENOMIC DNA]</scope>
    <source>
        <strain evidence="4">ATCC 27380</strain>
    </source>
</reference>
<keyword evidence="2" id="KW-1133">Transmembrane helix</keyword>
<gene>
    <name evidence="4" type="ORF">CBW46_005235</name>
</gene>
<protein>
    <submittedName>
        <fullName evidence="4">FHA domain-containing protein</fullName>
    </submittedName>
</protein>
<dbReference type="Gene3D" id="2.60.200.20">
    <property type="match status" value="1"/>
</dbReference>
<evidence type="ECO:0000256" key="2">
    <source>
        <dbReference type="SAM" id="Phobius"/>
    </source>
</evidence>
<dbReference type="EMBL" id="NHRJ02000002">
    <property type="protein sequence ID" value="PZE21813.1"/>
    <property type="molecule type" value="Genomic_DNA"/>
</dbReference>
<name>A0A2W1NSQ7_PAEXE</name>
<feature type="region of interest" description="Disordered" evidence="1">
    <location>
        <begin position="608"/>
        <end position="628"/>
    </location>
</feature>
<dbReference type="RefSeq" id="WP_089198955.1">
    <property type="nucleotide sequence ID" value="NZ_NHRJ02000002.1"/>
</dbReference>
<keyword evidence="2" id="KW-0472">Membrane</keyword>
<evidence type="ECO:0000259" key="3">
    <source>
        <dbReference type="PROSITE" id="PS50006"/>
    </source>
</evidence>
<keyword evidence="5" id="KW-1185">Reference proteome</keyword>
<dbReference type="PANTHER" id="PTHR23308">
    <property type="entry name" value="NUCLEAR INHIBITOR OF PROTEIN PHOSPHATASE-1"/>
    <property type="match status" value="1"/>
</dbReference>
<sequence>MNAHVYGLDIDFVTRNGHFMVVTSPSGMHRSELSAFQVNMMVSNKIPHLLELQVEEWDQNMKLYYNITGKRMLTHWMRFNHFTIKQFFSFMYQIVDIVAASNVYMLQESRYILQEDYIYCTEDGSDLQLTYIPMEVLPEKKPLPAELQELASRLVHKVTELTGNGYQELMNYLMDDSFNLPVLKQLLLKHMTQLAAGNYSAGIHPSHTESGRITGRARQPQMADEGVNGSHSKRIDNFIVPQNLNTTGAQFLSVAPAPAGAMAARPPDHTPYTPTDTSTVARGLHAKPYATAPEDAPAAPKAEAQPFAPPAAGYAQLKPGAIDEPMADEPADSVDQHQKLKLPVLLMGVLALCLIWKLYLDQSGEPWLLICSGLTVLVVNLAFIVLWIWKPPMPEEDDQAFWQAFGGGHSEPDTLGHRNQRADVVPFFTPAQPKQAAVPSAAAVLDRHGRDLSHSRLDSKLSERAASVFEAAPAYYRSLEQRTTVLTPPDSTVLLSQAAAKNEAGALPPYLQWTTAGELQKCEITKASFVIGRAGQNVDLQHNVEGVSRIHAEIVKEDNIVHIKDLGSRNGTDLNEEALVPYRIYPLQAGDIIRIANTEFIFKTGKVTPHKADKEAPGDRTHSPVVSP</sequence>
<feature type="transmembrane region" description="Helical" evidence="2">
    <location>
        <begin position="342"/>
        <end position="360"/>
    </location>
</feature>
<dbReference type="InterPro" id="IPR045962">
    <property type="entry name" value="DUF6382"/>
</dbReference>
<dbReference type="Pfam" id="PF19909">
    <property type="entry name" value="DUF6382"/>
    <property type="match status" value="1"/>
</dbReference>
<evidence type="ECO:0000313" key="4">
    <source>
        <dbReference type="EMBL" id="PZE21813.1"/>
    </source>
</evidence>
<feature type="transmembrane region" description="Helical" evidence="2">
    <location>
        <begin position="367"/>
        <end position="389"/>
    </location>
</feature>
<feature type="domain" description="FHA" evidence="3">
    <location>
        <begin position="529"/>
        <end position="579"/>
    </location>
</feature>
<feature type="compositionally biased region" description="Basic and acidic residues" evidence="1">
    <location>
        <begin position="610"/>
        <end position="622"/>
    </location>
</feature>
<dbReference type="PROSITE" id="PS50006">
    <property type="entry name" value="FHA_DOMAIN"/>
    <property type="match status" value="1"/>
</dbReference>
<dbReference type="SMART" id="SM00240">
    <property type="entry name" value="FHA"/>
    <property type="match status" value="1"/>
</dbReference>
<dbReference type="Pfam" id="PF00498">
    <property type="entry name" value="FHA"/>
    <property type="match status" value="1"/>
</dbReference>
<accession>A0A2W1NSQ7</accession>
<dbReference type="InterPro" id="IPR000253">
    <property type="entry name" value="FHA_dom"/>
</dbReference>
<evidence type="ECO:0000256" key="1">
    <source>
        <dbReference type="SAM" id="MobiDB-lite"/>
    </source>
</evidence>
<dbReference type="CDD" id="cd00060">
    <property type="entry name" value="FHA"/>
    <property type="match status" value="1"/>
</dbReference>
<organism evidence="4 5">
    <name type="scientific">Paenibacillus xerothermodurans</name>
    <dbReference type="NCBI Taxonomy" id="1977292"/>
    <lineage>
        <taxon>Bacteria</taxon>
        <taxon>Bacillati</taxon>
        <taxon>Bacillota</taxon>
        <taxon>Bacilli</taxon>
        <taxon>Bacillales</taxon>
        <taxon>Paenibacillaceae</taxon>
        <taxon>Paenibacillus</taxon>
    </lineage>
</organism>
<evidence type="ECO:0000313" key="5">
    <source>
        <dbReference type="Proteomes" id="UP000214746"/>
    </source>
</evidence>
<proteinExistence type="predicted"/>